<organism evidence="3 4">
    <name type="scientific">Thalassiosira oceanica</name>
    <name type="common">Marine diatom</name>
    <dbReference type="NCBI Taxonomy" id="159749"/>
    <lineage>
        <taxon>Eukaryota</taxon>
        <taxon>Sar</taxon>
        <taxon>Stramenopiles</taxon>
        <taxon>Ochrophyta</taxon>
        <taxon>Bacillariophyta</taxon>
        <taxon>Coscinodiscophyceae</taxon>
        <taxon>Thalassiosirophycidae</taxon>
        <taxon>Thalassiosirales</taxon>
        <taxon>Thalassiosiraceae</taxon>
        <taxon>Thalassiosira</taxon>
    </lineage>
</organism>
<proteinExistence type="predicted"/>
<keyword evidence="2" id="KW-0732">Signal</keyword>
<accession>K0T2B0</accession>
<comment type="caution">
    <text evidence="3">The sequence shown here is derived from an EMBL/GenBank/DDBJ whole genome shotgun (WGS) entry which is preliminary data.</text>
</comment>
<reference evidence="3 4" key="1">
    <citation type="journal article" date="2012" name="Genome Biol.">
        <title>Genome and low-iron response of an oceanic diatom adapted to chronic iron limitation.</title>
        <authorList>
            <person name="Lommer M."/>
            <person name="Specht M."/>
            <person name="Roy A.S."/>
            <person name="Kraemer L."/>
            <person name="Andreson R."/>
            <person name="Gutowska M.A."/>
            <person name="Wolf J."/>
            <person name="Bergner S.V."/>
            <person name="Schilhabel M.B."/>
            <person name="Klostermeier U.C."/>
            <person name="Beiko R.G."/>
            <person name="Rosenstiel P."/>
            <person name="Hippler M."/>
            <person name="Laroche J."/>
        </authorList>
    </citation>
    <scope>NUCLEOTIDE SEQUENCE [LARGE SCALE GENOMIC DNA]</scope>
    <source>
        <strain evidence="3 4">CCMP1005</strain>
    </source>
</reference>
<evidence type="ECO:0000256" key="1">
    <source>
        <dbReference type="SAM" id="MobiDB-lite"/>
    </source>
</evidence>
<name>K0T2B0_THAOC</name>
<dbReference type="Proteomes" id="UP000266841">
    <property type="component" value="Unassembled WGS sequence"/>
</dbReference>
<dbReference type="EMBL" id="AGNL01013121">
    <property type="protein sequence ID" value="EJK67431.1"/>
    <property type="molecule type" value="Genomic_DNA"/>
</dbReference>
<feature type="region of interest" description="Disordered" evidence="1">
    <location>
        <begin position="45"/>
        <end position="75"/>
    </location>
</feature>
<feature type="chain" id="PRO_5003838189" evidence="2">
    <location>
        <begin position="22"/>
        <end position="113"/>
    </location>
</feature>
<evidence type="ECO:0000313" key="3">
    <source>
        <dbReference type="EMBL" id="EJK67431.1"/>
    </source>
</evidence>
<evidence type="ECO:0000256" key="2">
    <source>
        <dbReference type="SAM" id="SignalP"/>
    </source>
</evidence>
<evidence type="ECO:0000313" key="4">
    <source>
        <dbReference type="Proteomes" id="UP000266841"/>
    </source>
</evidence>
<feature type="non-terminal residue" evidence="3">
    <location>
        <position position="113"/>
    </location>
</feature>
<feature type="region of interest" description="Disordered" evidence="1">
    <location>
        <begin position="90"/>
        <end position="113"/>
    </location>
</feature>
<keyword evidence="4" id="KW-1185">Reference proteome</keyword>
<dbReference type="AlphaFoldDB" id="K0T2B0"/>
<protein>
    <submittedName>
        <fullName evidence="3">Uncharacterized protein</fullName>
    </submittedName>
</protein>
<gene>
    <name evidence="3" type="ORF">THAOC_11536</name>
</gene>
<feature type="signal peptide" evidence="2">
    <location>
        <begin position="1"/>
        <end position="21"/>
    </location>
</feature>
<sequence length="113" mass="11856">MTFVSSLASLSLVLSAPLTLGFVDRACRSVTVQFPRNDARAIETSLFRPRRQSSGATSRPGGTATAIASGGGGGDDGWFDDYDDFVSGLDFDSGDWDRGADSPFEGGDDSSSY</sequence>